<feature type="region of interest" description="Disordered" evidence="1">
    <location>
        <begin position="448"/>
        <end position="476"/>
    </location>
</feature>
<dbReference type="AlphaFoldDB" id="A0A4Q2UTM1"/>
<comment type="caution">
    <text evidence="2">The sequence shown here is derived from an EMBL/GenBank/DDBJ whole genome shotgun (WGS) entry which is preliminary data.</text>
</comment>
<feature type="compositionally biased region" description="Acidic residues" evidence="1">
    <location>
        <begin position="395"/>
        <end position="412"/>
    </location>
</feature>
<reference evidence="2 3" key="1">
    <citation type="submission" date="2016-12" db="EMBL/GenBank/DDBJ databases">
        <title>Draft genome sequence of Fusarium oxysporum causing rot on Narcissus.</title>
        <authorList>
            <person name="Armitage A.D."/>
            <person name="Taylor A."/>
            <person name="Clarkson J.P."/>
            <person name="Harrison R.J."/>
            <person name="Jackson A.C."/>
        </authorList>
    </citation>
    <scope>NUCLEOTIDE SEQUENCE [LARGE SCALE GENOMIC DNA]</scope>
    <source>
        <strain evidence="2 3">N139</strain>
    </source>
</reference>
<organism evidence="2 3">
    <name type="scientific">Fusarium oxysporum f. sp. narcissi</name>
    <dbReference type="NCBI Taxonomy" id="451672"/>
    <lineage>
        <taxon>Eukaryota</taxon>
        <taxon>Fungi</taxon>
        <taxon>Dikarya</taxon>
        <taxon>Ascomycota</taxon>
        <taxon>Pezizomycotina</taxon>
        <taxon>Sordariomycetes</taxon>
        <taxon>Hypocreomycetidae</taxon>
        <taxon>Hypocreales</taxon>
        <taxon>Nectriaceae</taxon>
        <taxon>Fusarium</taxon>
        <taxon>Fusarium oxysporum species complex</taxon>
    </lineage>
</organism>
<evidence type="ECO:0000256" key="1">
    <source>
        <dbReference type="SAM" id="MobiDB-lite"/>
    </source>
</evidence>
<evidence type="ECO:0000313" key="2">
    <source>
        <dbReference type="EMBL" id="RYC77551.1"/>
    </source>
</evidence>
<accession>A0A4Q2UTM1</accession>
<evidence type="ECO:0000313" key="3">
    <source>
        <dbReference type="Proteomes" id="UP000290540"/>
    </source>
</evidence>
<sequence length="476" mass="52382">MAPPDIPPEYVYCVKAGKKHHDLFTTIYAGENYCGRCGLANPFQSQRRARSRTPALPGPYDEVVEVDDSPPHPVSPASQLMRDKPKPVSSAATGYAQLLPNAVSVPNGVTANTRARQHPFKPSSGPPHPQFMAIASAASQAIQNTKSSTRKPTRQRTGYQWIHISLLLMSLETRYFNGLAVEVPETVLPLKDTVIKFSSADLLTWPSFTRTLFEHLHPLPSTIDPTNQELWKLSYASSFSGKKIGTVPNTDKFTTPSSMLTSGHFSNNQAGQLKVLVVLTSTDVGDKQEPITPLRTDEYSTPAKDGKKRKVKQEDSSPAPGLKKRIKQERQIKQGNGTKNREQVKQEKAVPASTYLNLAYEDRNDILDNIVVKGDVVDLSESEDAVTDLMLDSVSDGEGDERDADQEDEVDCSSETSLFKEFVSPRSAVIPDSIEGAQTQQYADGAVEGLPPAQSTRFRGTKIPMTFASRPRKRKD</sequence>
<feature type="region of interest" description="Disordered" evidence="1">
    <location>
        <begin position="286"/>
        <end position="348"/>
    </location>
</feature>
<proteinExistence type="predicted"/>
<dbReference type="EMBL" id="MQTW01002104">
    <property type="protein sequence ID" value="RYC77551.1"/>
    <property type="molecule type" value="Genomic_DNA"/>
</dbReference>
<feature type="region of interest" description="Disordered" evidence="1">
    <location>
        <begin position="61"/>
        <end position="87"/>
    </location>
</feature>
<feature type="compositionally biased region" description="Basic and acidic residues" evidence="1">
    <location>
        <begin position="339"/>
        <end position="348"/>
    </location>
</feature>
<dbReference type="Proteomes" id="UP000290540">
    <property type="component" value="Unassembled WGS sequence"/>
</dbReference>
<gene>
    <name evidence="2" type="ORF">BFJ63_vAg19575</name>
</gene>
<name>A0A4Q2UTM1_FUSOX</name>
<feature type="non-terminal residue" evidence="2">
    <location>
        <position position="1"/>
    </location>
</feature>
<protein>
    <submittedName>
        <fullName evidence="2">Uncharacterized protein</fullName>
    </submittedName>
</protein>
<feature type="region of interest" description="Disordered" evidence="1">
    <location>
        <begin position="393"/>
        <end position="414"/>
    </location>
</feature>